<evidence type="ECO:0000256" key="2">
    <source>
        <dbReference type="ARBA" id="ARBA00022448"/>
    </source>
</evidence>
<gene>
    <name evidence="12" type="primary">proP</name>
    <name evidence="12" type="ORF">VA603_05885</name>
</gene>
<evidence type="ECO:0000313" key="13">
    <source>
        <dbReference type="Proteomes" id="UP001301653"/>
    </source>
</evidence>
<feature type="transmembrane region" description="Helical" evidence="10">
    <location>
        <begin position="65"/>
        <end position="89"/>
    </location>
</feature>
<feature type="domain" description="Major facilitator superfamily (MFS) profile" evidence="11">
    <location>
        <begin position="29"/>
        <end position="446"/>
    </location>
</feature>
<evidence type="ECO:0000256" key="3">
    <source>
        <dbReference type="ARBA" id="ARBA00022475"/>
    </source>
</evidence>
<evidence type="ECO:0000256" key="4">
    <source>
        <dbReference type="ARBA" id="ARBA00022519"/>
    </source>
</evidence>
<evidence type="ECO:0000313" key="12">
    <source>
        <dbReference type="EMBL" id="MEA5667067.1"/>
    </source>
</evidence>
<dbReference type="InterPro" id="IPR005829">
    <property type="entry name" value="Sugar_transporter_CS"/>
</dbReference>
<feature type="transmembrane region" description="Helical" evidence="10">
    <location>
        <begin position="201"/>
        <end position="220"/>
    </location>
</feature>
<dbReference type="NCBIfam" id="NF007927">
    <property type="entry name" value="PRK10642.1"/>
    <property type="match status" value="1"/>
</dbReference>
<dbReference type="NCBIfam" id="TIGR00883">
    <property type="entry name" value="2A0106"/>
    <property type="match status" value="1"/>
</dbReference>
<feature type="transmembrane region" description="Helical" evidence="10">
    <location>
        <begin position="330"/>
        <end position="349"/>
    </location>
</feature>
<feature type="transmembrane region" description="Helical" evidence="10">
    <location>
        <begin position="301"/>
        <end position="318"/>
    </location>
</feature>
<feature type="coiled-coil region" evidence="9">
    <location>
        <begin position="477"/>
        <end position="504"/>
    </location>
</feature>
<feature type="transmembrane region" description="Helical" evidence="10">
    <location>
        <begin position="260"/>
        <end position="281"/>
    </location>
</feature>
<evidence type="ECO:0000256" key="9">
    <source>
        <dbReference type="SAM" id="Coils"/>
    </source>
</evidence>
<comment type="subcellular location">
    <subcellularLocation>
        <location evidence="1">Cell inner membrane</location>
        <topology evidence="1">Multi-pass membrane protein</topology>
    </subcellularLocation>
</comment>
<protein>
    <submittedName>
        <fullName evidence="12">Glycine betaine/L-proline transporter ProP</fullName>
    </submittedName>
</protein>
<dbReference type="PROSITE" id="PS00216">
    <property type="entry name" value="SUGAR_TRANSPORT_1"/>
    <property type="match status" value="1"/>
</dbReference>
<dbReference type="InterPro" id="IPR005828">
    <property type="entry name" value="MFS_sugar_transport-like"/>
</dbReference>
<dbReference type="InterPro" id="IPR036259">
    <property type="entry name" value="MFS_trans_sf"/>
</dbReference>
<keyword evidence="13" id="KW-1185">Reference proteome</keyword>
<dbReference type="InterPro" id="IPR051084">
    <property type="entry name" value="H+-coupled_symporters"/>
</dbReference>
<keyword evidence="7 10" id="KW-1133">Transmembrane helix</keyword>
<dbReference type="SUPFAM" id="SSF103473">
    <property type="entry name" value="MFS general substrate transporter"/>
    <property type="match status" value="1"/>
</dbReference>
<accession>A0ABU5V258</accession>
<dbReference type="Gene3D" id="1.20.1250.20">
    <property type="entry name" value="MFS general substrate transporter like domains"/>
    <property type="match status" value="2"/>
</dbReference>
<dbReference type="Proteomes" id="UP001301653">
    <property type="component" value="Unassembled WGS sequence"/>
</dbReference>
<keyword evidence="3" id="KW-1003">Cell membrane</keyword>
<evidence type="ECO:0000256" key="10">
    <source>
        <dbReference type="SAM" id="Phobius"/>
    </source>
</evidence>
<dbReference type="InterPro" id="IPR015041">
    <property type="entry name" value="Osmo_CC"/>
</dbReference>
<dbReference type="EMBL" id="JAYFUH010000066">
    <property type="protein sequence ID" value="MEA5667067.1"/>
    <property type="molecule type" value="Genomic_DNA"/>
</dbReference>
<keyword evidence="2" id="KW-0813">Transport</keyword>
<evidence type="ECO:0000256" key="6">
    <source>
        <dbReference type="ARBA" id="ARBA00022847"/>
    </source>
</evidence>
<dbReference type="Pfam" id="PF08946">
    <property type="entry name" value="Osmo_CC"/>
    <property type="match status" value="1"/>
</dbReference>
<evidence type="ECO:0000259" key="11">
    <source>
        <dbReference type="PROSITE" id="PS50850"/>
    </source>
</evidence>
<name>A0ABU5V258_9GAMM</name>
<feature type="transmembrane region" description="Helical" evidence="10">
    <location>
        <begin position="420"/>
        <end position="441"/>
    </location>
</feature>
<keyword evidence="8 10" id="KW-0472">Membrane</keyword>
<sequence>MSAGDSTIRNEPLQIDDITVIDKGKVKKAVTAAALGNAMEWFDFGVYGFVAFALGKVFFPEASPSVQTIAALATFSVPFLVRPLGGVFFGVMGDRFGRQKVLSATIILMAVSTFCIGLIPSYDSIGLLAPILLLLCKLAQGFSVGGEYTGAAVFVAEFAPDRKRGFLSSWLDFGSIAGFVLGAGVVVVLSSILGEARFLEWGWRVPFFLAAPLGLIGLYLRHAAEETPAFTEQLERMEKEDQDAVGSAPRISFKEIVGRYWRSLLACVGIVLVTNVTYYMLLTYMPTYLSHNLHYSEDHGVLIIIVVMIGMLFVQPVVGWASDRVGRRPFIAAGSLGLLVGAVPAFHLITSGNIGLIFVGLLLLAVLLNCLIGVMASTLPAMFPTRVRYSALATAFNISVIICGVTPTAAAWLVEVTGDLMMPAYYLMAVALVGLLTAWLMRETANRPLRGDTPNASSRREARELLQQAYDHIEASVGDLDVQIEGLQAKIDDLQQRKQVLVDRHPDLV</sequence>
<keyword evidence="5 10" id="KW-0812">Transmembrane</keyword>
<evidence type="ECO:0000256" key="5">
    <source>
        <dbReference type="ARBA" id="ARBA00022692"/>
    </source>
</evidence>
<dbReference type="RefSeq" id="WP_132864969.1">
    <property type="nucleotide sequence ID" value="NZ_JAYFUH010000066.1"/>
</dbReference>
<reference evidence="12 13" key="1">
    <citation type="submission" date="2023-12" db="EMBL/GenBank/DDBJ databases">
        <title>Stenotrophomonas guangdongensis sp. nov., isolated from wilted pepper plants (Capsicum annuum).</title>
        <authorList>
            <person name="Qiu M."/>
            <person name="Li Y."/>
            <person name="Liu Q."/>
            <person name="Zhang X."/>
            <person name="Huang Y."/>
            <person name="Guo R."/>
            <person name="Hu M."/>
            <person name="Zhou J."/>
            <person name="Zhou X."/>
        </authorList>
    </citation>
    <scope>NUCLEOTIDE SEQUENCE [LARGE SCALE GENOMIC DNA]</scope>
    <source>
        <strain evidence="12 13">MH1</strain>
    </source>
</reference>
<keyword evidence="4" id="KW-0997">Cell inner membrane</keyword>
<evidence type="ECO:0000256" key="8">
    <source>
        <dbReference type="ARBA" id="ARBA00023136"/>
    </source>
</evidence>
<dbReference type="PANTHER" id="PTHR43528">
    <property type="entry name" value="ALPHA-KETOGLUTARATE PERMEASE"/>
    <property type="match status" value="1"/>
</dbReference>
<feature type="transmembrane region" description="Helical" evidence="10">
    <location>
        <begin position="355"/>
        <end position="379"/>
    </location>
</feature>
<feature type="transmembrane region" description="Helical" evidence="10">
    <location>
        <begin position="170"/>
        <end position="189"/>
    </location>
</feature>
<keyword evidence="6" id="KW-0769">Symport</keyword>
<feature type="transmembrane region" description="Helical" evidence="10">
    <location>
        <begin position="131"/>
        <end position="158"/>
    </location>
</feature>
<dbReference type="CDD" id="cd17366">
    <property type="entry name" value="MFS_ProP"/>
    <property type="match status" value="1"/>
</dbReference>
<feature type="transmembrane region" description="Helical" evidence="10">
    <location>
        <begin position="41"/>
        <end position="59"/>
    </location>
</feature>
<dbReference type="PROSITE" id="PS50850">
    <property type="entry name" value="MFS"/>
    <property type="match status" value="1"/>
</dbReference>
<keyword evidence="9" id="KW-0175">Coiled coil</keyword>
<feature type="transmembrane region" description="Helical" evidence="10">
    <location>
        <begin position="391"/>
        <end position="414"/>
    </location>
</feature>
<dbReference type="PANTHER" id="PTHR43528:SF5">
    <property type="entry name" value="PROLINE_BETAINE TRANSPORTER"/>
    <property type="match status" value="1"/>
</dbReference>
<dbReference type="InterPro" id="IPR020846">
    <property type="entry name" value="MFS_dom"/>
</dbReference>
<dbReference type="InterPro" id="IPR004736">
    <property type="entry name" value="MHS_symport"/>
</dbReference>
<organism evidence="12 13">
    <name type="scientific">Stenotrophomonas capsici</name>
    <dbReference type="NCBI Taxonomy" id="3110230"/>
    <lineage>
        <taxon>Bacteria</taxon>
        <taxon>Pseudomonadati</taxon>
        <taxon>Pseudomonadota</taxon>
        <taxon>Gammaproteobacteria</taxon>
        <taxon>Lysobacterales</taxon>
        <taxon>Lysobacteraceae</taxon>
        <taxon>Stenotrophomonas</taxon>
    </lineage>
</organism>
<feature type="transmembrane region" description="Helical" evidence="10">
    <location>
        <begin position="101"/>
        <end position="119"/>
    </location>
</feature>
<evidence type="ECO:0000256" key="1">
    <source>
        <dbReference type="ARBA" id="ARBA00004429"/>
    </source>
</evidence>
<comment type="caution">
    <text evidence="12">The sequence shown here is derived from an EMBL/GenBank/DDBJ whole genome shotgun (WGS) entry which is preliminary data.</text>
</comment>
<dbReference type="Pfam" id="PF00083">
    <property type="entry name" value="Sugar_tr"/>
    <property type="match status" value="1"/>
</dbReference>
<evidence type="ECO:0000256" key="7">
    <source>
        <dbReference type="ARBA" id="ARBA00022989"/>
    </source>
</evidence>
<proteinExistence type="predicted"/>